<dbReference type="AlphaFoldDB" id="A0A9P0H7B4"/>
<dbReference type="Pfam" id="PF00028">
    <property type="entry name" value="Cadherin"/>
    <property type="match status" value="1"/>
</dbReference>
<keyword evidence="4" id="KW-0325">Glycoprotein</keyword>
<evidence type="ECO:0000256" key="3">
    <source>
        <dbReference type="ARBA" id="ARBA00022989"/>
    </source>
</evidence>
<evidence type="ECO:0000313" key="8">
    <source>
        <dbReference type="Proteomes" id="UP001152798"/>
    </source>
</evidence>
<keyword evidence="5" id="KW-0106">Calcium</keyword>
<evidence type="ECO:0000259" key="6">
    <source>
        <dbReference type="PROSITE" id="PS50268"/>
    </source>
</evidence>
<evidence type="ECO:0000256" key="5">
    <source>
        <dbReference type="PROSITE-ProRule" id="PRU00043"/>
    </source>
</evidence>
<dbReference type="GO" id="GO:0005509">
    <property type="term" value="F:calcium ion binding"/>
    <property type="evidence" value="ECO:0007669"/>
    <property type="project" value="UniProtKB-UniRule"/>
</dbReference>
<dbReference type="Gene3D" id="2.60.40.60">
    <property type="entry name" value="Cadherins"/>
    <property type="match status" value="1"/>
</dbReference>
<dbReference type="PROSITE" id="PS50268">
    <property type="entry name" value="CADHERIN_2"/>
    <property type="match status" value="1"/>
</dbReference>
<dbReference type="SUPFAM" id="SSF49313">
    <property type="entry name" value="Cadherin-like"/>
    <property type="match status" value="1"/>
</dbReference>
<evidence type="ECO:0000256" key="4">
    <source>
        <dbReference type="ARBA" id="ARBA00023180"/>
    </source>
</evidence>
<keyword evidence="3" id="KW-0472">Membrane</keyword>
<dbReference type="InterPro" id="IPR002126">
    <property type="entry name" value="Cadherin-like_dom"/>
</dbReference>
<reference evidence="7" key="1">
    <citation type="submission" date="2022-01" db="EMBL/GenBank/DDBJ databases">
        <authorList>
            <person name="King R."/>
        </authorList>
    </citation>
    <scope>NUCLEOTIDE SEQUENCE</scope>
</reference>
<dbReference type="InterPro" id="IPR015919">
    <property type="entry name" value="Cadherin-like_sf"/>
</dbReference>
<dbReference type="InterPro" id="IPR050174">
    <property type="entry name" value="Protocadherin/Cadherin-CA"/>
</dbReference>
<proteinExistence type="predicted"/>
<feature type="domain" description="Cadherin" evidence="6">
    <location>
        <begin position="27"/>
        <end position="107"/>
    </location>
</feature>
<dbReference type="Proteomes" id="UP001152798">
    <property type="component" value="Chromosome 3"/>
</dbReference>
<dbReference type="PANTHER" id="PTHR24028:SF328">
    <property type="entry name" value="CADHERIN-3"/>
    <property type="match status" value="1"/>
</dbReference>
<evidence type="ECO:0000256" key="1">
    <source>
        <dbReference type="ARBA" id="ARBA00004167"/>
    </source>
</evidence>
<organism evidence="7 8">
    <name type="scientific">Nezara viridula</name>
    <name type="common">Southern green stink bug</name>
    <name type="synonym">Cimex viridulus</name>
    <dbReference type="NCBI Taxonomy" id="85310"/>
    <lineage>
        <taxon>Eukaryota</taxon>
        <taxon>Metazoa</taxon>
        <taxon>Ecdysozoa</taxon>
        <taxon>Arthropoda</taxon>
        <taxon>Hexapoda</taxon>
        <taxon>Insecta</taxon>
        <taxon>Pterygota</taxon>
        <taxon>Neoptera</taxon>
        <taxon>Paraneoptera</taxon>
        <taxon>Hemiptera</taxon>
        <taxon>Heteroptera</taxon>
        <taxon>Panheteroptera</taxon>
        <taxon>Pentatomomorpha</taxon>
        <taxon>Pentatomoidea</taxon>
        <taxon>Pentatomidae</taxon>
        <taxon>Pentatominae</taxon>
        <taxon>Nezara</taxon>
    </lineage>
</organism>
<keyword evidence="2" id="KW-0812">Transmembrane</keyword>
<dbReference type="PANTHER" id="PTHR24028">
    <property type="entry name" value="CADHERIN-87A"/>
    <property type="match status" value="1"/>
</dbReference>
<keyword evidence="3" id="KW-1133">Transmembrane helix</keyword>
<dbReference type="GO" id="GO:0005886">
    <property type="term" value="C:plasma membrane"/>
    <property type="evidence" value="ECO:0007669"/>
    <property type="project" value="TreeGrafter"/>
</dbReference>
<dbReference type="CDD" id="cd11304">
    <property type="entry name" value="Cadherin_repeat"/>
    <property type="match status" value="1"/>
</dbReference>
<dbReference type="GO" id="GO:0007156">
    <property type="term" value="P:homophilic cell adhesion via plasma membrane adhesion molecules"/>
    <property type="evidence" value="ECO:0007669"/>
    <property type="project" value="InterPro"/>
</dbReference>
<dbReference type="SMART" id="SM00112">
    <property type="entry name" value="CA"/>
    <property type="match status" value="1"/>
</dbReference>
<comment type="subcellular location">
    <subcellularLocation>
        <location evidence="1">Membrane</location>
        <topology evidence="1">Single-pass membrane protein</topology>
    </subcellularLocation>
</comment>
<evidence type="ECO:0000256" key="2">
    <source>
        <dbReference type="ARBA" id="ARBA00022692"/>
    </source>
</evidence>
<gene>
    <name evidence="7" type="ORF">NEZAVI_LOCUS6746</name>
</gene>
<keyword evidence="8" id="KW-1185">Reference proteome</keyword>
<protein>
    <recommendedName>
        <fullName evidence="6">Cadherin domain-containing protein</fullName>
    </recommendedName>
</protein>
<accession>A0A9P0H7B4</accession>
<dbReference type="OrthoDB" id="6252479at2759"/>
<name>A0A9P0H7B4_NEZVI</name>
<sequence length="121" mass="13207">MGFTSYPTIQKLAVLLTELPRQNLRVVSASDPDCGVNSIVNYTIGGRPSQFTVRSDSGEVCISSPLDYETRQSYEFPIIATDRDRGPEDIYAGAPALVDINSDIELFLPGALLPRCAALFH</sequence>
<evidence type="ECO:0000313" key="7">
    <source>
        <dbReference type="EMBL" id="CAH1396736.1"/>
    </source>
</evidence>
<dbReference type="EMBL" id="OV725079">
    <property type="protein sequence ID" value="CAH1396736.1"/>
    <property type="molecule type" value="Genomic_DNA"/>
</dbReference>